<name>A0A414NEB1_9ACTN</name>
<protein>
    <submittedName>
        <fullName evidence="2">HD domain-containing protein</fullName>
    </submittedName>
</protein>
<evidence type="ECO:0000259" key="1">
    <source>
        <dbReference type="Pfam" id="PF01966"/>
    </source>
</evidence>
<dbReference type="Gene3D" id="1.10.3210.10">
    <property type="entry name" value="Hypothetical protein af1432"/>
    <property type="match status" value="1"/>
</dbReference>
<dbReference type="EMBL" id="QSLJ01000002">
    <property type="protein sequence ID" value="RHF37329.1"/>
    <property type="molecule type" value="Genomic_DNA"/>
</dbReference>
<feature type="domain" description="HD" evidence="1">
    <location>
        <begin position="62"/>
        <end position="169"/>
    </location>
</feature>
<dbReference type="RefSeq" id="WP_118104456.1">
    <property type="nucleotide sequence ID" value="NZ_CABJEU010000002.1"/>
</dbReference>
<organism evidence="2 3">
    <name type="scientific">Collinsella intestinalis</name>
    <dbReference type="NCBI Taxonomy" id="147207"/>
    <lineage>
        <taxon>Bacteria</taxon>
        <taxon>Bacillati</taxon>
        <taxon>Actinomycetota</taxon>
        <taxon>Coriobacteriia</taxon>
        <taxon>Coriobacteriales</taxon>
        <taxon>Coriobacteriaceae</taxon>
        <taxon>Collinsella</taxon>
    </lineage>
</organism>
<comment type="caution">
    <text evidence="2">The sequence shown here is derived from an EMBL/GenBank/DDBJ whole genome shotgun (WGS) entry which is preliminary data.</text>
</comment>
<dbReference type="AlphaFoldDB" id="A0A414NEB1"/>
<dbReference type="InParanoid" id="A0A414NEB1"/>
<dbReference type="SUPFAM" id="SSF109604">
    <property type="entry name" value="HD-domain/PDEase-like"/>
    <property type="match status" value="1"/>
</dbReference>
<proteinExistence type="predicted"/>
<dbReference type="InterPro" id="IPR006674">
    <property type="entry name" value="HD_domain"/>
</dbReference>
<evidence type="ECO:0000313" key="2">
    <source>
        <dbReference type="EMBL" id="RHF37329.1"/>
    </source>
</evidence>
<gene>
    <name evidence="2" type="ORF">DW682_06910</name>
</gene>
<reference evidence="2 3" key="1">
    <citation type="submission" date="2018-08" db="EMBL/GenBank/DDBJ databases">
        <title>A genome reference for cultivated species of the human gut microbiota.</title>
        <authorList>
            <person name="Zou Y."/>
            <person name="Xue W."/>
            <person name="Luo G."/>
        </authorList>
    </citation>
    <scope>NUCLEOTIDE SEQUENCE [LARGE SCALE GENOMIC DNA]</scope>
    <source>
        <strain evidence="2 3">AM25-33</strain>
    </source>
</reference>
<dbReference type="Proteomes" id="UP000283983">
    <property type="component" value="Unassembled WGS sequence"/>
</dbReference>
<dbReference type="Pfam" id="PF01966">
    <property type="entry name" value="HD"/>
    <property type="match status" value="1"/>
</dbReference>
<accession>A0A414NEB1</accession>
<sequence length="190" mass="21359">MTNELEDRAMCESRKSCAEACPTHCETSPIDEVAHIAQVLETQGRFGLTRSFIQHGTMSVHAHVISVARAGLAMAERLERLGIRIDRASLIRGALLHDYFLYDWHDPDPSHRLHGFTHPFAALARAEEDFDDLTERERNIISRHMFPLVPIPPTCREAWLVCLADKVCALHETIAGRIPKRSTGGKEVSL</sequence>
<keyword evidence="3" id="KW-1185">Reference proteome</keyword>
<evidence type="ECO:0000313" key="3">
    <source>
        <dbReference type="Proteomes" id="UP000283983"/>
    </source>
</evidence>